<comment type="caution">
    <text evidence="1">The sequence shown here is derived from an EMBL/GenBank/DDBJ whole genome shotgun (WGS) entry which is preliminary data.</text>
</comment>
<accession>A0A9N9KDN0</accession>
<feature type="non-terminal residue" evidence="1">
    <location>
        <position position="64"/>
    </location>
</feature>
<dbReference type="AlphaFoldDB" id="A0A9N9KDN0"/>
<evidence type="ECO:0000313" key="1">
    <source>
        <dbReference type="EMBL" id="CAG8820959.1"/>
    </source>
</evidence>
<reference evidence="1" key="1">
    <citation type="submission" date="2021-06" db="EMBL/GenBank/DDBJ databases">
        <authorList>
            <person name="Kallberg Y."/>
            <person name="Tangrot J."/>
            <person name="Rosling A."/>
        </authorList>
    </citation>
    <scope>NUCLEOTIDE SEQUENCE</scope>
    <source>
        <strain evidence="1">MA453B</strain>
    </source>
</reference>
<gene>
    <name evidence="1" type="ORF">DERYTH_LOCUS27039</name>
</gene>
<dbReference type="OrthoDB" id="2423517at2759"/>
<organism evidence="1 2">
    <name type="scientific">Dentiscutata erythropus</name>
    <dbReference type="NCBI Taxonomy" id="1348616"/>
    <lineage>
        <taxon>Eukaryota</taxon>
        <taxon>Fungi</taxon>
        <taxon>Fungi incertae sedis</taxon>
        <taxon>Mucoromycota</taxon>
        <taxon>Glomeromycotina</taxon>
        <taxon>Glomeromycetes</taxon>
        <taxon>Diversisporales</taxon>
        <taxon>Gigasporaceae</taxon>
        <taxon>Dentiscutata</taxon>
    </lineage>
</organism>
<feature type="non-terminal residue" evidence="1">
    <location>
        <position position="1"/>
    </location>
</feature>
<keyword evidence="2" id="KW-1185">Reference proteome</keyword>
<proteinExistence type="predicted"/>
<evidence type="ECO:0000313" key="2">
    <source>
        <dbReference type="Proteomes" id="UP000789405"/>
    </source>
</evidence>
<protein>
    <submittedName>
        <fullName evidence="1">9344_t:CDS:1</fullName>
    </submittedName>
</protein>
<name>A0A9N9KDN0_9GLOM</name>
<sequence>LWPITGECAGCIRARDIANIGVWTTFFLRNLEKLQLKPIEKPNPDISIPSIPKNPWTILLPNNT</sequence>
<dbReference type="EMBL" id="CAJVPY010060038">
    <property type="protein sequence ID" value="CAG8820959.1"/>
    <property type="molecule type" value="Genomic_DNA"/>
</dbReference>
<dbReference type="Proteomes" id="UP000789405">
    <property type="component" value="Unassembled WGS sequence"/>
</dbReference>